<dbReference type="OrthoDB" id="2449484at2759"/>
<sequence length="173" mass="18361">MKNILNITLIATLAIAVSVAAQKAPAASAADTAAVAAQEAFQVPEDQPVTPTSTSQDQDVNENEGDNDDQSAQWGKKHHHHQKHHHKHHKHHHHKHGKHGQHGKHGKKDRCCIKYVTVTSVPVCKPEPTKCPPKIEAAGTADGATAGGDAAPIAHEAAAIMEAWNPAPPAPAR</sequence>
<feature type="signal peptide" evidence="2">
    <location>
        <begin position="1"/>
        <end position="21"/>
    </location>
</feature>
<accession>A0A197KGQ6</accession>
<feature type="compositionally biased region" description="Acidic residues" evidence="1">
    <location>
        <begin position="59"/>
        <end position="69"/>
    </location>
</feature>
<feature type="compositionally biased region" description="Polar residues" evidence="1">
    <location>
        <begin position="49"/>
        <end position="58"/>
    </location>
</feature>
<feature type="region of interest" description="Disordered" evidence="1">
    <location>
        <begin position="30"/>
        <end position="108"/>
    </location>
</feature>
<keyword evidence="4" id="KW-1185">Reference proteome</keyword>
<name>A0A197KGQ6_9FUNG</name>
<dbReference type="Proteomes" id="UP000078512">
    <property type="component" value="Unassembled WGS sequence"/>
</dbReference>
<feature type="compositionally biased region" description="Basic residues" evidence="1">
    <location>
        <begin position="75"/>
        <end position="108"/>
    </location>
</feature>
<evidence type="ECO:0000313" key="4">
    <source>
        <dbReference type="Proteomes" id="UP000078512"/>
    </source>
</evidence>
<evidence type="ECO:0000256" key="2">
    <source>
        <dbReference type="SAM" id="SignalP"/>
    </source>
</evidence>
<evidence type="ECO:0000313" key="3">
    <source>
        <dbReference type="EMBL" id="OAQ35554.1"/>
    </source>
</evidence>
<gene>
    <name evidence="3" type="ORF">K457DRAFT_896399</name>
</gene>
<feature type="chain" id="PRO_5008276891" evidence="2">
    <location>
        <begin position="22"/>
        <end position="173"/>
    </location>
</feature>
<organism evidence="3 4">
    <name type="scientific">Linnemannia elongata AG-77</name>
    <dbReference type="NCBI Taxonomy" id="1314771"/>
    <lineage>
        <taxon>Eukaryota</taxon>
        <taxon>Fungi</taxon>
        <taxon>Fungi incertae sedis</taxon>
        <taxon>Mucoromycota</taxon>
        <taxon>Mortierellomycotina</taxon>
        <taxon>Mortierellomycetes</taxon>
        <taxon>Mortierellales</taxon>
        <taxon>Mortierellaceae</taxon>
        <taxon>Linnemannia</taxon>
    </lineage>
</organism>
<keyword evidence="2" id="KW-0732">Signal</keyword>
<dbReference type="AlphaFoldDB" id="A0A197KGQ6"/>
<dbReference type="EMBL" id="KV442014">
    <property type="protein sequence ID" value="OAQ35554.1"/>
    <property type="molecule type" value="Genomic_DNA"/>
</dbReference>
<evidence type="ECO:0000256" key="1">
    <source>
        <dbReference type="SAM" id="MobiDB-lite"/>
    </source>
</evidence>
<proteinExistence type="predicted"/>
<protein>
    <submittedName>
        <fullName evidence="3">Uncharacterized protein</fullName>
    </submittedName>
</protein>
<feature type="compositionally biased region" description="Low complexity" evidence="1">
    <location>
        <begin position="30"/>
        <end position="43"/>
    </location>
</feature>
<reference evidence="3 4" key="1">
    <citation type="submission" date="2016-05" db="EMBL/GenBank/DDBJ databases">
        <title>Genome sequencing reveals origins of a unique bacterial endosymbiosis in the earliest lineages of terrestrial Fungi.</title>
        <authorList>
            <consortium name="DOE Joint Genome Institute"/>
            <person name="Uehling J."/>
            <person name="Gryganskyi A."/>
            <person name="Hameed K."/>
            <person name="Tschaplinski T."/>
            <person name="Misztal P."/>
            <person name="Wu S."/>
            <person name="Desiro A."/>
            <person name="Vande Pol N."/>
            <person name="Du Z.-Y."/>
            <person name="Zienkiewicz A."/>
            <person name="Zienkiewicz K."/>
            <person name="Morin E."/>
            <person name="Tisserant E."/>
            <person name="Splivallo R."/>
            <person name="Hainaut M."/>
            <person name="Henrissat B."/>
            <person name="Ohm R."/>
            <person name="Kuo A."/>
            <person name="Yan J."/>
            <person name="Lipzen A."/>
            <person name="Nolan M."/>
            <person name="Labutti K."/>
            <person name="Barry K."/>
            <person name="Goldstein A."/>
            <person name="Labbe J."/>
            <person name="Schadt C."/>
            <person name="Tuskan G."/>
            <person name="Grigoriev I."/>
            <person name="Martin F."/>
            <person name="Vilgalys R."/>
            <person name="Bonito G."/>
        </authorList>
    </citation>
    <scope>NUCLEOTIDE SEQUENCE [LARGE SCALE GENOMIC DNA]</scope>
    <source>
        <strain evidence="3 4">AG-77</strain>
    </source>
</reference>